<name>A0A077ZRC7_STYLE</name>
<dbReference type="InterPro" id="IPR013763">
    <property type="entry name" value="Cyclin-like_dom"/>
</dbReference>
<evidence type="ECO:0000256" key="2">
    <source>
        <dbReference type="ARBA" id="ARBA00010857"/>
    </source>
</evidence>
<dbReference type="OMA" id="FHGENVP"/>
<dbReference type="InParanoid" id="A0A077ZRC7"/>
<dbReference type="Pfam" id="PF08271">
    <property type="entry name" value="Zn_Ribbon_TF"/>
    <property type="match status" value="1"/>
</dbReference>
<dbReference type="InterPro" id="IPR011665">
    <property type="entry name" value="BRF1_TBP-bd_dom"/>
</dbReference>
<evidence type="ECO:0000256" key="5">
    <source>
        <dbReference type="ARBA" id="ARBA00022833"/>
    </source>
</evidence>
<keyword evidence="8" id="KW-0804">Transcription</keyword>
<sequence length="517" mass="59109">MKCNECGSQQIEHNTAGGVYVCIQCGKVLESNTIVSELQFSNSMANGYFLNQKTGQGGLQFGKRALFSDSRTLRLSKGYKVVDGIASQLGMSQYIVEAGQRFFKLAYEKNFIQGRNTRHVAAVCLYIACRKEKTPHLLIDFSDVLQTNVYILGSVYLKLVQRLFLEVPLIDPSIFIHRFCSKLEFEGKSHQVALTALRLLQTMKRAWITTGRRPNGLCGAAILIAARYHNYKRNIGQIVRVVHVCEETIRKRLDEFKNTRTAQLTRDEFQCIESGKPADTNIGGSLIRLEKSPSSASIEENMDPPSFTKNLCKKKLEIQEDLDEIHKMIEEKANQIEQRLVRYDSTRNQNYEDSKVPQQEEIIMINTSTVPDSNQNQLVPYFTSAQGQGQNMLGVQMQDTSRLQMALRSFEDNDGVETLSDVDDAEIDQLILTEEERKLKTILWNNLNKDWIQEQYEKKRLKKEKRKLKNQGNKKSKQIKKQLIVRNATNPIDAIRNSAKLGNINPRILESIFKKDN</sequence>
<evidence type="ECO:0000313" key="14">
    <source>
        <dbReference type="Proteomes" id="UP000039865"/>
    </source>
</evidence>
<evidence type="ECO:0000256" key="11">
    <source>
        <dbReference type="PROSITE-ProRule" id="PRU00469"/>
    </source>
</evidence>
<comment type="subcellular location">
    <subcellularLocation>
        <location evidence="1">Nucleus</location>
    </subcellularLocation>
</comment>
<dbReference type="PANTHER" id="PTHR11618:SF4">
    <property type="entry name" value="TRANSCRIPTION FACTOR IIIB 90 KDA SUBUNIT"/>
    <property type="match status" value="1"/>
</dbReference>
<dbReference type="Pfam" id="PF07741">
    <property type="entry name" value="BRF1"/>
    <property type="match status" value="1"/>
</dbReference>
<keyword evidence="9" id="KW-0539">Nucleus</keyword>
<dbReference type="GO" id="GO:0005634">
    <property type="term" value="C:nucleus"/>
    <property type="evidence" value="ECO:0007669"/>
    <property type="project" value="UniProtKB-SubCell"/>
</dbReference>
<dbReference type="GO" id="GO:0001006">
    <property type="term" value="F:RNA polymerase III type 3 promoter sequence-specific DNA binding"/>
    <property type="evidence" value="ECO:0007669"/>
    <property type="project" value="TreeGrafter"/>
</dbReference>
<dbReference type="InterPro" id="IPR013137">
    <property type="entry name" value="Znf_TFIIB"/>
</dbReference>
<dbReference type="Proteomes" id="UP000039865">
    <property type="component" value="Unassembled WGS sequence"/>
</dbReference>
<evidence type="ECO:0000256" key="8">
    <source>
        <dbReference type="ARBA" id="ARBA00023163"/>
    </source>
</evidence>
<feature type="domain" description="TFIIB-type" evidence="12">
    <location>
        <begin position="1"/>
        <end position="30"/>
    </location>
</feature>
<dbReference type="GO" id="GO:0097550">
    <property type="term" value="C:transcription preinitiation complex"/>
    <property type="evidence" value="ECO:0007669"/>
    <property type="project" value="TreeGrafter"/>
</dbReference>
<keyword evidence="5" id="KW-0862">Zinc</keyword>
<dbReference type="InterPro" id="IPR013150">
    <property type="entry name" value="TFIIB_cyclin"/>
</dbReference>
<dbReference type="EMBL" id="CCKQ01000909">
    <property type="protein sequence ID" value="CDW72004.1"/>
    <property type="molecule type" value="Genomic_DNA"/>
</dbReference>
<reference evidence="13 14" key="1">
    <citation type="submission" date="2014-06" db="EMBL/GenBank/DDBJ databases">
        <authorList>
            <person name="Swart Estienne"/>
        </authorList>
    </citation>
    <scope>NUCLEOTIDE SEQUENCE [LARGE SCALE GENOMIC DNA]</scope>
    <source>
        <strain evidence="13 14">130c</strain>
    </source>
</reference>
<keyword evidence="4 11" id="KW-0863">Zinc-finger</keyword>
<evidence type="ECO:0000256" key="10">
    <source>
        <dbReference type="ARBA" id="ARBA00031009"/>
    </source>
</evidence>
<evidence type="ECO:0000313" key="13">
    <source>
        <dbReference type="EMBL" id="CDW72004.1"/>
    </source>
</evidence>
<gene>
    <name evidence="13" type="primary">Contig7571.g8079</name>
    <name evidence="13" type="ORF">STYLEM_955</name>
</gene>
<dbReference type="FunFam" id="1.10.472.10:FF:000002">
    <property type="entry name" value="Transcription factor IIIB 90 kDa subunit"/>
    <property type="match status" value="1"/>
</dbReference>
<dbReference type="OrthoDB" id="511529at2759"/>
<dbReference type="Gene3D" id="1.10.472.10">
    <property type="entry name" value="Cyclin-like"/>
    <property type="match status" value="2"/>
</dbReference>
<dbReference type="CDD" id="cd20553">
    <property type="entry name" value="CYCLIN_TFIIIB90_rpt1"/>
    <property type="match status" value="1"/>
</dbReference>
<organism evidence="13 14">
    <name type="scientific">Stylonychia lemnae</name>
    <name type="common">Ciliate</name>
    <dbReference type="NCBI Taxonomy" id="5949"/>
    <lineage>
        <taxon>Eukaryota</taxon>
        <taxon>Sar</taxon>
        <taxon>Alveolata</taxon>
        <taxon>Ciliophora</taxon>
        <taxon>Intramacronucleata</taxon>
        <taxon>Spirotrichea</taxon>
        <taxon>Stichotrichia</taxon>
        <taxon>Sporadotrichida</taxon>
        <taxon>Oxytrichidae</taxon>
        <taxon>Stylonychinae</taxon>
        <taxon>Stylonychia</taxon>
    </lineage>
</organism>
<dbReference type="Gene3D" id="2.20.25.10">
    <property type="match status" value="1"/>
</dbReference>
<proteinExistence type="inferred from homology"/>
<accession>A0A077ZRC7</accession>
<dbReference type="InterPro" id="IPR036915">
    <property type="entry name" value="Cyclin-like_sf"/>
</dbReference>
<dbReference type="Gene3D" id="1.20.5.650">
    <property type="entry name" value="Single helix bin"/>
    <property type="match status" value="1"/>
</dbReference>
<dbReference type="GO" id="GO:0000995">
    <property type="term" value="F:RNA polymerase III general transcription initiation factor activity"/>
    <property type="evidence" value="ECO:0007669"/>
    <property type="project" value="TreeGrafter"/>
</dbReference>
<dbReference type="InterPro" id="IPR000812">
    <property type="entry name" value="TFIIB"/>
</dbReference>
<dbReference type="CDD" id="cd20554">
    <property type="entry name" value="CYCLIN_TFIIIB90_rpt2"/>
    <property type="match status" value="1"/>
</dbReference>
<dbReference type="PROSITE" id="PS51134">
    <property type="entry name" value="ZF_TFIIB"/>
    <property type="match status" value="1"/>
</dbReference>
<comment type="similarity">
    <text evidence="2">Belongs to the TFIIB family.</text>
</comment>
<dbReference type="GO" id="GO:0070897">
    <property type="term" value="P:transcription preinitiation complex assembly"/>
    <property type="evidence" value="ECO:0007669"/>
    <property type="project" value="InterPro"/>
</dbReference>
<dbReference type="GO" id="GO:0017025">
    <property type="term" value="F:TBP-class protein binding"/>
    <property type="evidence" value="ECO:0007669"/>
    <property type="project" value="InterPro"/>
</dbReference>
<evidence type="ECO:0000256" key="4">
    <source>
        <dbReference type="ARBA" id="ARBA00022771"/>
    </source>
</evidence>
<dbReference type="AlphaFoldDB" id="A0A077ZRC7"/>
<keyword evidence="3" id="KW-0479">Metal-binding</keyword>
<dbReference type="GO" id="GO:0000126">
    <property type="term" value="C:transcription factor TFIIIB complex"/>
    <property type="evidence" value="ECO:0007669"/>
    <property type="project" value="TreeGrafter"/>
</dbReference>
<keyword evidence="7" id="KW-0010">Activator</keyword>
<evidence type="ECO:0000256" key="3">
    <source>
        <dbReference type="ARBA" id="ARBA00022723"/>
    </source>
</evidence>
<dbReference type="PRINTS" id="PR00685">
    <property type="entry name" value="TIFACTORIIB"/>
</dbReference>
<evidence type="ECO:0000256" key="7">
    <source>
        <dbReference type="ARBA" id="ARBA00023159"/>
    </source>
</evidence>
<dbReference type="GO" id="GO:0008270">
    <property type="term" value="F:zinc ion binding"/>
    <property type="evidence" value="ECO:0007669"/>
    <property type="project" value="UniProtKB-KW"/>
</dbReference>
<evidence type="ECO:0000256" key="6">
    <source>
        <dbReference type="ARBA" id="ARBA00023015"/>
    </source>
</evidence>
<dbReference type="PANTHER" id="PTHR11618">
    <property type="entry name" value="TRANSCRIPTION INITIATION FACTOR IIB-RELATED"/>
    <property type="match status" value="1"/>
</dbReference>
<evidence type="ECO:0000256" key="9">
    <source>
        <dbReference type="ARBA" id="ARBA00023242"/>
    </source>
</evidence>
<keyword evidence="14" id="KW-1185">Reference proteome</keyword>
<dbReference type="SUPFAM" id="SSF47954">
    <property type="entry name" value="Cyclin-like"/>
    <property type="match status" value="2"/>
</dbReference>
<dbReference type="FunFam" id="1.10.472.10:FF:000007">
    <property type="entry name" value="Transcription factor IIIB 90 kDa subunit"/>
    <property type="match status" value="1"/>
</dbReference>
<dbReference type="Pfam" id="PF00382">
    <property type="entry name" value="TFIIB"/>
    <property type="match status" value="2"/>
</dbReference>
<evidence type="ECO:0000259" key="12">
    <source>
        <dbReference type="PROSITE" id="PS51134"/>
    </source>
</evidence>
<keyword evidence="6" id="KW-0805">Transcription regulation</keyword>
<dbReference type="SMART" id="SM00385">
    <property type="entry name" value="CYCLIN"/>
    <property type="match status" value="2"/>
</dbReference>
<protein>
    <recommendedName>
        <fullName evidence="10">B-related factor 1</fullName>
    </recommendedName>
</protein>
<dbReference type="SUPFAM" id="SSF57783">
    <property type="entry name" value="Zinc beta-ribbon"/>
    <property type="match status" value="1"/>
</dbReference>
<evidence type="ECO:0000256" key="1">
    <source>
        <dbReference type="ARBA" id="ARBA00004123"/>
    </source>
</evidence>